<accession>A0ABV5H9D3</accession>
<dbReference type="RefSeq" id="WP_278008969.1">
    <property type="nucleotide sequence ID" value="NZ_CP121112.1"/>
</dbReference>
<keyword evidence="2" id="KW-1185">Reference proteome</keyword>
<organism evidence="1 2">
    <name type="scientific">Flavobacterium gyeonganense</name>
    <dbReference type="NCBI Taxonomy" id="1310418"/>
    <lineage>
        <taxon>Bacteria</taxon>
        <taxon>Pseudomonadati</taxon>
        <taxon>Bacteroidota</taxon>
        <taxon>Flavobacteriia</taxon>
        <taxon>Flavobacteriales</taxon>
        <taxon>Flavobacteriaceae</taxon>
        <taxon>Flavobacterium</taxon>
    </lineage>
</organism>
<protein>
    <submittedName>
        <fullName evidence="1">Uncharacterized protein</fullName>
    </submittedName>
</protein>
<sequence length="102" mass="12081">MINKEKAYLQVRKILLDMEKDIGLKLDIDDKYYEEFFDFVLVAYNSFEYLHNGNTSYLLVGNLPFIVNNNEGNIYKLLNSECDLDNIKFKELLKKGFLEQIE</sequence>
<proteinExistence type="predicted"/>
<dbReference type="Proteomes" id="UP001589562">
    <property type="component" value="Unassembled WGS sequence"/>
</dbReference>
<evidence type="ECO:0000313" key="2">
    <source>
        <dbReference type="Proteomes" id="UP001589562"/>
    </source>
</evidence>
<reference evidence="1 2" key="1">
    <citation type="submission" date="2024-09" db="EMBL/GenBank/DDBJ databases">
        <authorList>
            <person name="Sun Q."/>
            <person name="Mori K."/>
        </authorList>
    </citation>
    <scope>NUCLEOTIDE SEQUENCE [LARGE SCALE GENOMIC DNA]</scope>
    <source>
        <strain evidence="1 2">CECT 8365</strain>
    </source>
</reference>
<name>A0ABV5H9D3_9FLAO</name>
<gene>
    <name evidence="1" type="ORF">ACFFVK_08005</name>
</gene>
<dbReference type="EMBL" id="JBHMFE010000011">
    <property type="protein sequence ID" value="MFB9108518.1"/>
    <property type="molecule type" value="Genomic_DNA"/>
</dbReference>
<comment type="caution">
    <text evidence="1">The sequence shown here is derived from an EMBL/GenBank/DDBJ whole genome shotgun (WGS) entry which is preliminary data.</text>
</comment>
<evidence type="ECO:0000313" key="1">
    <source>
        <dbReference type="EMBL" id="MFB9108518.1"/>
    </source>
</evidence>